<feature type="domain" description="Glycosyltransferase 2-like" evidence="1">
    <location>
        <begin position="7"/>
        <end position="101"/>
    </location>
</feature>
<evidence type="ECO:0000259" key="1">
    <source>
        <dbReference type="Pfam" id="PF00535"/>
    </source>
</evidence>
<dbReference type="Gene3D" id="3.90.550.10">
    <property type="entry name" value="Spore Coat Polysaccharide Biosynthesis Protein SpsA, Chain A"/>
    <property type="match status" value="1"/>
</dbReference>
<evidence type="ECO:0000313" key="2">
    <source>
        <dbReference type="EMBL" id="SEN33897.1"/>
    </source>
</evidence>
<dbReference type="STRING" id="1173111.SAMN05444955_10912"/>
<dbReference type="InterPro" id="IPR050834">
    <property type="entry name" value="Glycosyltransf_2"/>
</dbReference>
<reference evidence="2 3" key="1">
    <citation type="submission" date="2016-10" db="EMBL/GenBank/DDBJ databases">
        <authorList>
            <person name="de Groot N.N."/>
        </authorList>
    </citation>
    <scope>NUCLEOTIDE SEQUENCE [LARGE SCALE GENOMIC DNA]</scope>
    <source>
        <strain evidence="2 3">DSM 46701</strain>
    </source>
</reference>
<name>A0A1H8FRL5_9BACL</name>
<accession>A0A1H8FRL5</accession>
<dbReference type="InterPro" id="IPR029044">
    <property type="entry name" value="Nucleotide-diphossugar_trans"/>
</dbReference>
<dbReference type="Proteomes" id="UP000199695">
    <property type="component" value="Unassembled WGS sequence"/>
</dbReference>
<dbReference type="PANTHER" id="PTHR43685:SF2">
    <property type="entry name" value="GLYCOSYLTRANSFERASE 2-LIKE DOMAIN-CONTAINING PROTEIN"/>
    <property type="match status" value="1"/>
</dbReference>
<proteinExistence type="predicted"/>
<organism evidence="2 3">
    <name type="scientific">Lihuaxuella thermophila</name>
    <dbReference type="NCBI Taxonomy" id="1173111"/>
    <lineage>
        <taxon>Bacteria</taxon>
        <taxon>Bacillati</taxon>
        <taxon>Bacillota</taxon>
        <taxon>Bacilli</taxon>
        <taxon>Bacillales</taxon>
        <taxon>Thermoactinomycetaceae</taxon>
        <taxon>Lihuaxuella</taxon>
    </lineage>
</organism>
<dbReference type="CDD" id="cd00761">
    <property type="entry name" value="Glyco_tranf_GTA_type"/>
    <property type="match status" value="1"/>
</dbReference>
<dbReference type="Pfam" id="PF00535">
    <property type="entry name" value="Glycos_transf_2"/>
    <property type="match status" value="1"/>
</dbReference>
<dbReference type="EMBL" id="FOCQ01000009">
    <property type="protein sequence ID" value="SEN33897.1"/>
    <property type="molecule type" value="Genomic_DNA"/>
</dbReference>
<dbReference type="InterPro" id="IPR001173">
    <property type="entry name" value="Glyco_trans_2-like"/>
</dbReference>
<dbReference type="SUPFAM" id="SSF53448">
    <property type="entry name" value="Nucleotide-diphospho-sugar transferases"/>
    <property type="match status" value="1"/>
</dbReference>
<dbReference type="RefSeq" id="WP_089969085.1">
    <property type="nucleotide sequence ID" value="NZ_FOCQ01000009.1"/>
</dbReference>
<sequence>MSRRGISIIIPCFNAGRFLVDAVDSIRKQPFQCEHECIVIDDGSTEAETLEALLETERAGDTIVIRMEKNQGAQYARNVGIRLAKYDYILPLDADDCLNTDQEILSSGTYADRAIQVLEERPDVAFVHSISCMFGDYNGYTISAYPVTSTQILHKHHAQTSIIYRKEDAIRAGCYHESILKWQDWSFAVSLLNARFKQNKENNIHFFEIPYHLYRIHNNPSRISSKNLSERKLTRLTIEHNLEIFSATFPNMTVDEITNKVISSKPDKLTDLLYIASNNVQTALDMVNQRGYRLTSDIEPNNIP</sequence>
<gene>
    <name evidence="2" type="ORF">SAMN05444955_10912</name>
</gene>
<protein>
    <submittedName>
        <fullName evidence="2">Glycosyltransferase involved in cell wall bisynthesis</fullName>
    </submittedName>
</protein>
<dbReference type="GO" id="GO:0016740">
    <property type="term" value="F:transferase activity"/>
    <property type="evidence" value="ECO:0007669"/>
    <property type="project" value="UniProtKB-KW"/>
</dbReference>
<keyword evidence="3" id="KW-1185">Reference proteome</keyword>
<dbReference type="AlphaFoldDB" id="A0A1H8FRL5"/>
<dbReference type="OrthoDB" id="396512at2"/>
<keyword evidence="2" id="KW-0808">Transferase</keyword>
<dbReference type="PANTHER" id="PTHR43685">
    <property type="entry name" value="GLYCOSYLTRANSFERASE"/>
    <property type="match status" value="1"/>
</dbReference>
<evidence type="ECO:0000313" key="3">
    <source>
        <dbReference type="Proteomes" id="UP000199695"/>
    </source>
</evidence>